<dbReference type="AlphaFoldDB" id="A0AA87ZX13"/>
<organism evidence="1 2">
    <name type="scientific">Ficus carica</name>
    <name type="common">Common fig</name>
    <dbReference type="NCBI Taxonomy" id="3494"/>
    <lineage>
        <taxon>Eukaryota</taxon>
        <taxon>Viridiplantae</taxon>
        <taxon>Streptophyta</taxon>
        <taxon>Embryophyta</taxon>
        <taxon>Tracheophyta</taxon>
        <taxon>Spermatophyta</taxon>
        <taxon>Magnoliopsida</taxon>
        <taxon>eudicotyledons</taxon>
        <taxon>Gunneridae</taxon>
        <taxon>Pentapetalae</taxon>
        <taxon>rosids</taxon>
        <taxon>fabids</taxon>
        <taxon>Rosales</taxon>
        <taxon>Moraceae</taxon>
        <taxon>Ficeae</taxon>
        <taxon>Ficus</taxon>
    </lineage>
</organism>
<evidence type="ECO:0000313" key="1">
    <source>
        <dbReference type="EMBL" id="GMN40560.1"/>
    </source>
</evidence>
<proteinExistence type="predicted"/>
<comment type="caution">
    <text evidence="1">The sequence shown here is derived from an EMBL/GenBank/DDBJ whole genome shotgun (WGS) entry which is preliminary data.</text>
</comment>
<evidence type="ECO:0000313" key="2">
    <source>
        <dbReference type="Proteomes" id="UP001187192"/>
    </source>
</evidence>
<sequence>MKIFEDAGAQENREGTVSVEDRMQGHKEGMIIVKRWRGHLSVGLAIVNRREGVHGGQPSSRGRESAWAQRSSIVKREREHISSRITTVKGEREDTWCRDVIVKKETVAMGPLMRAAMWCARVGRKDWAGRVTRDSWVGRWFTKGPMGVFAGDLIGM</sequence>
<dbReference type="Proteomes" id="UP001187192">
    <property type="component" value="Unassembled WGS sequence"/>
</dbReference>
<protein>
    <submittedName>
        <fullName evidence="1">Uncharacterized protein</fullName>
    </submittedName>
</protein>
<gene>
    <name evidence="1" type="ORF">TIFTF001_009784</name>
</gene>
<accession>A0AA87ZX13</accession>
<keyword evidence="2" id="KW-1185">Reference proteome</keyword>
<reference evidence="1" key="1">
    <citation type="submission" date="2023-07" db="EMBL/GenBank/DDBJ databases">
        <title>draft genome sequence of fig (Ficus carica).</title>
        <authorList>
            <person name="Takahashi T."/>
            <person name="Nishimura K."/>
        </authorList>
    </citation>
    <scope>NUCLEOTIDE SEQUENCE</scope>
</reference>
<dbReference type="EMBL" id="BTGU01000011">
    <property type="protein sequence ID" value="GMN40560.1"/>
    <property type="molecule type" value="Genomic_DNA"/>
</dbReference>
<name>A0AA87ZX13_FICCA</name>